<proteinExistence type="predicted"/>
<dbReference type="AlphaFoldDB" id="A0A0N9XXK7"/>
<evidence type="ECO:0000313" key="1">
    <source>
        <dbReference type="EMBL" id="ALI24931.1"/>
    </source>
</evidence>
<organism evidence="1 2">
    <name type="scientific">Mycolicibacterium fortuitum</name>
    <name type="common">Mycobacterium fortuitum</name>
    <dbReference type="NCBI Taxonomy" id="1766"/>
    <lineage>
        <taxon>Bacteria</taxon>
        <taxon>Bacillati</taxon>
        <taxon>Actinomycetota</taxon>
        <taxon>Actinomycetes</taxon>
        <taxon>Mycobacteriales</taxon>
        <taxon>Mycobacteriaceae</taxon>
        <taxon>Mycolicibacterium</taxon>
    </lineage>
</organism>
<accession>A0A0N9XXK7</accession>
<sequence length="48" mass="5198">MPVVTYANVTTGSHANLIKLIDIKRRLTGRAARQLLFGNAESASHFSA</sequence>
<protein>
    <submittedName>
        <fullName evidence="1">Uncharacterized protein</fullName>
    </submittedName>
</protein>
<dbReference type="RefSeq" id="WP_234789075.1">
    <property type="nucleotide sequence ID" value="NZ_CP011269.1"/>
</dbReference>
<dbReference type="KEGG" id="mft:XA26_10740"/>
<reference evidence="1 2" key="1">
    <citation type="journal article" date="2015" name="MBio">
        <title>Enzymatic Degradation of Phenazines Can Generate Energy and Protect Sensitive Organisms from Toxicity.</title>
        <authorList>
            <person name="Costa K.C."/>
            <person name="Bergkessel M."/>
            <person name="Saunders S."/>
            <person name="Korlach J."/>
            <person name="Newman D.K."/>
        </authorList>
    </citation>
    <scope>NUCLEOTIDE SEQUENCE [LARGE SCALE GENOMIC DNA]</scope>
    <source>
        <strain evidence="1 2">CT6</strain>
    </source>
</reference>
<evidence type="ECO:0000313" key="2">
    <source>
        <dbReference type="Proteomes" id="UP000057134"/>
    </source>
</evidence>
<gene>
    <name evidence="1" type="ORF">XA26_10740</name>
</gene>
<dbReference type="Proteomes" id="UP000057134">
    <property type="component" value="Chromosome"/>
</dbReference>
<name>A0A0N9XXK7_MYCFO</name>
<dbReference type="EMBL" id="CP011269">
    <property type="protein sequence ID" value="ALI24931.1"/>
    <property type="molecule type" value="Genomic_DNA"/>
</dbReference>
<keyword evidence="2" id="KW-1185">Reference proteome</keyword>